<dbReference type="PROSITE" id="PS50112">
    <property type="entry name" value="PAS"/>
    <property type="match status" value="1"/>
</dbReference>
<dbReference type="FunFam" id="3.30.70.270:FF:000001">
    <property type="entry name" value="Diguanylate cyclase domain protein"/>
    <property type="match status" value="1"/>
</dbReference>
<protein>
    <submittedName>
        <fullName evidence="5">Cyclic di-GMP phosphodiesterase Gmr</fullName>
        <ecNumber evidence="5">3.1.4.52</ecNumber>
    </submittedName>
</protein>
<dbReference type="Gene3D" id="3.30.70.270">
    <property type="match status" value="1"/>
</dbReference>
<dbReference type="InterPro" id="IPR000700">
    <property type="entry name" value="PAS-assoc_C"/>
</dbReference>
<dbReference type="SMART" id="SM00052">
    <property type="entry name" value="EAL"/>
    <property type="match status" value="1"/>
</dbReference>
<dbReference type="CDD" id="cd01948">
    <property type="entry name" value="EAL"/>
    <property type="match status" value="1"/>
</dbReference>
<dbReference type="InterPro" id="IPR052155">
    <property type="entry name" value="Biofilm_reg_signaling"/>
</dbReference>
<dbReference type="InterPro" id="IPR001610">
    <property type="entry name" value="PAC"/>
</dbReference>
<evidence type="ECO:0000259" key="4">
    <source>
        <dbReference type="PROSITE" id="PS50887"/>
    </source>
</evidence>
<dbReference type="InterPro" id="IPR000160">
    <property type="entry name" value="GGDEF_dom"/>
</dbReference>
<dbReference type="Gene3D" id="3.20.20.450">
    <property type="entry name" value="EAL domain"/>
    <property type="match status" value="1"/>
</dbReference>
<proteinExistence type="predicted"/>
<dbReference type="PANTHER" id="PTHR44757">
    <property type="entry name" value="DIGUANYLATE CYCLASE DGCP"/>
    <property type="match status" value="1"/>
</dbReference>
<dbReference type="InterPro" id="IPR035965">
    <property type="entry name" value="PAS-like_dom_sf"/>
</dbReference>
<organism evidence="5">
    <name type="scientific">mine drainage metagenome</name>
    <dbReference type="NCBI Taxonomy" id="410659"/>
    <lineage>
        <taxon>unclassified sequences</taxon>
        <taxon>metagenomes</taxon>
        <taxon>ecological metagenomes</taxon>
    </lineage>
</organism>
<reference evidence="5" key="1">
    <citation type="submission" date="2016-10" db="EMBL/GenBank/DDBJ databases">
        <title>Sequence of Gallionella enrichment culture.</title>
        <authorList>
            <person name="Poehlein A."/>
            <person name="Muehling M."/>
            <person name="Daniel R."/>
        </authorList>
    </citation>
    <scope>NUCLEOTIDE SEQUENCE</scope>
</reference>
<dbReference type="Pfam" id="PF00990">
    <property type="entry name" value="GGDEF"/>
    <property type="match status" value="1"/>
</dbReference>
<dbReference type="NCBIfam" id="TIGR00254">
    <property type="entry name" value="GGDEF"/>
    <property type="match status" value="1"/>
</dbReference>
<dbReference type="Pfam" id="PF00563">
    <property type="entry name" value="EAL"/>
    <property type="match status" value="1"/>
</dbReference>
<dbReference type="SMART" id="SM00267">
    <property type="entry name" value="GGDEF"/>
    <property type="match status" value="1"/>
</dbReference>
<dbReference type="SUPFAM" id="SSF55073">
    <property type="entry name" value="Nucleotide cyclase"/>
    <property type="match status" value="1"/>
</dbReference>
<dbReference type="InterPro" id="IPR001633">
    <property type="entry name" value="EAL_dom"/>
</dbReference>
<dbReference type="FunFam" id="3.20.20.450:FF:000001">
    <property type="entry name" value="Cyclic di-GMP phosphodiesterase yahA"/>
    <property type="match status" value="1"/>
</dbReference>
<dbReference type="SUPFAM" id="SSF141868">
    <property type="entry name" value="EAL domain-like"/>
    <property type="match status" value="1"/>
</dbReference>
<dbReference type="SUPFAM" id="SSF55785">
    <property type="entry name" value="PYP-like sensor domain (PAS domain)"/>
    <property type="match status" value="1"/>
</dbReference>
<dbReference type="InterPro" id="IPR029787">
    <property type="entry name" value="Nucleotide_cyclase"/>
</dbReference>
<dbReference type="InterPro" id="IPR035919">
    <property type="entry name" value="EAL_sf"/>
</dbReference>
<feature type="domain" description="PAS" evidence="1">
    <location>
        <begin position="1"/>
        <end position="30"/>
    </location>
</feature>
<dbReference type="EMBL" id="MLJW01002468">
    <property type="protein sequence ID" value="OIQ74552.1"/>
    <property type="molecule type" value="Genomic_DNA"/>
</dbReference>
<dbReference type="EC" id="3.1.4.52" evidence="5"/>
<keyword evidence="5" id="KW-0378">Hydrolase</keyword>
<sequence>MFVTDANNTILQVNRALAEATGYTSAELVGLDPKVFSSGRHDKNFYRQMWNSINQTGGWSGEIWDKRKEGDIYPKWLTISAVKDSAGKVSHYVGSQLDITERKQAEETINALAFFDQLTGLPNRTLLMDRLKQALTASVRSRCSCALLFIDLDNFKTLNDTLGHDVGDRLLKQVAQRLTRCGREGDTVARLGGDEFMVVLSGLDANGADAATATEVVAQKMLTTLRQPYQLGDQIHLSTASIGAVVFSGQSSTVDELMKQADLAMYKSKDDGRDSVRFFDADIERAVMKRMAMEVDLRQAVASQQFLLHYQAQVTHDGRVTGAEVLVRWLHPERGMVPPADFIPLAEETRLILPLGHWVMETACRQLASWADNPQLSHLVISVNVSIHQLNQDDFVDQVLEILKQTGANPTRLKLELTESVMVQNVLQIIQKMAALKKSGVVFSLDDFGTGFSSLSYLNRLPLDQLKIDRSFVRDVLTNSNDALIAKSVVALGNSLGLAVIAEGVETQEQCDFLTGSGCLAYQGYFISYPIPVEQFEIFAVTERPHWIGDTTSE</sequence>
<gene>
    <name evidence="5" type="primary">gmr_191</name>
    <name evidence="5" type="ORF">GALL_437930</name>
</gene>
<evidence type="ECO:0000259" key="2">
    <source>
        <dbReference type="PROSITE" id="PS50113"/>
    </source>
</evidence>
<dbReference type="PROSITE" id="PS50113">
    <property type="entry name" value="PAC"/>
    <property type="match status" value="1"/>
</dbReference>
<dbReference type="Gene3D" id="3.30.450.20">
    <property type="entry name" value="PAS domain"/>
    <property type="match status" value="1"/>
</dbReference>
<dbReference type="GO" id="GO:0071111">
    <property type="term" value="F:cyclic-guanylate-specific phosphodiesterase activity"/>
    <property type="evidence" value="ECO:0007669"/>
    <property type="project" value="UniProtKB-EC"/>
</dbReference>
<dbReference type="PANTHER" id="PTHR44757:SF2">
    <property type="entry name" value="BIOFILM ARCHITECTURE MAINTENANCE PROTEIN MBAA"/>
    <property type="match status" value="1"/>
</dbReference>
<dbReference type="CDD" id="cd00130">
    <property type="entry name" value="PAS"/>
    <property type="match status" value="1"/>
</dbReference>
<dbReference type="InterPro" id="IPR000014">
    <property type="entry name" value="PAS"/>
</dbReference>
<feature type="domain" description="EAL" evidence="3">
    <location>
        <begin position="290"/>
        <end position="544"/>
    </location>
</feature>
<evidence type="ECO:0000313" key="5">
    <source>
        <dbReference type="EMBL" id="OIQ74552.1"/>
    </source>
</evidence>
<dbReference type="AlphaFoldDB" id="A0A1J5PUL8"/>
<dbReference type="PROSITE" id="PS50883">
    <property type="entry name" value="EAL"/>
    <property type="match status" value="1"/>
</dbReference>
<evidence type="ECO:0000259" key="3">
    <source>
        <dbReference type="PROSITE" id="PS50883"/>
    </source>
</evidence>
<dbReference type="SMART" id="SM00086">
    <property type="entry name" value="PAC"/>
    <property type="match status" value="1"/>
</dbReference>
<accession>A0A1J5PUL8</accession>
<dbReference type="PROSITE" id="PS50887">
    <property type="entry name" value="GGDEF"/>
    <property type="match status" value="1"/>
</dbReference>
<comment type="caution">
    <text evidence="5">The sequence shown here is derived from an EMBL/GenBank/DDBJ whole genome shotgun (WGS) entry which is preliminary data.</text>
</comment>
<dbReference type="NCBIfam" id="TIGR00229">
    <property type="entry name" value="sensory_box"/>
    <property type="match status" value="1"/>
</dbReference>
<feature type="domain" description="PAC" evidence="2">
    <location>
        <begin position="59"/>
        <end position="111"/>
    </location>
</feature>
<dbReference type="InterPro" id="IPR043128">
    <property type="entry name" value="Rev_trsase/Diguanyl_cyclase"/>
</dbReference>
<feature type="domain" description="GGDEF" evidence="4">
    <location>
        <begin position="143"/>
        <end position="281"/>
    </location>
</feature>
<evidence type="ECO:0000259" key="1">
    <source>
        <dbReference type="PROSITE" id="PS50112"/>
    </source>
</evidence>
<dbReference type="Pfam" id="PF13426">
    <property type="entry name" value="PAS_9"/>
    <property type="match status" value="1"/>
</dbReference>
<dbReference type="CDD" id="cd01949">
    <property type="entry name" value="GGDEF"/>
    <property type="match status" value="1"/>
</dbReference>
<name>A0A1J5PUL8_9ZZZZ</name>